<sequence>MTLPLDNFATVRSDTVPLPFGVAAPLLCYCRVLGRGYSCGQVHARSPVYRRCKGRRASGAACGETWAPPAVEMR</sequence>
<evidence type="ECO:0000313" key="1">
    <source>
        <dbReference type="EMBL" id="CRK26158.1"/>
    </source>
</evidence>
<name>A0A0G4LVR6_VERLO</name>
<organism evidence="1 2">
    <name type="scientific">Verticillium longisporum</name>
    <name type="common">Verticillium dahliae var. longisporum</name>
    <dbReference type="NCBI Taxonomy" id="100787"/>
    <lineage>
        <taxon>Eukaryota</taxon>
        <taxon>Fungi</taxon>
        <taxon>Dikarya</taxon>
        <taxon>Ascomycota</taxon>
        <taxon>Pezizomycotina</taxon>
        <taxon>Sordariomycetes</taxon>
        <taxon>Hypocreomycetidae</taxon>
        <taxon>Glomerellales</taxon>
        <taxon>Plectosphaerellaceae</taxon>
        <taxon>Verticillium</taxon>
    </lineage>
</organism>
<gene>
    <name evidence="1" type="ORF">BN1723_013776</name>
</gene>
<proteinExistence type="predicted"/>
<dbReference type="EMBL" id="CVQI01018891">
    <property type="protein sequence ID" value="CRK26158.1"/>
    <property type="molecule type" value="Genomic_DNA"/>
</dbReference>
<dbReference type="AlphaFoldDB" id="A0A0G4LVR6"/>
<accession>A0A0G4LVR6</accession>
<protein>
    <submittedName>
        <fullName evidence="1">Uncharacterized protein</fullName>
    </submittedName>
</protein>
<dbReference type="Proteomes" id="UP000045706">
    <property type="component" value="Unassembled WGS sequence"/>
</dbReference>
<evidence type="ECO:0000313" key="2">
    <source>
        <dbReference type="Proteomes" id="UP000045706"/>
    </source>
</evidence>
<reference evidence="2" key="1">
    <citation type="submission" date="2015-05" db="EMBL/GenBank/DDBJ databases">
        <authorList>
            <person name="Fogelqvist Johan"/>
        </authorList>
    </citation>
    <scope>NUCLEOTIDE SEQUENCE [LARGE SCALE GENOMIC DNA]</scope>
</reference>